<dbReference type="EMBL" id="CAKLDM010000001">
    <property type="protein sequence ID" value="CAH0536485.1"/>
    <property type="molecule type" value="Genomic_DNA"/>
</dbReference>
<organism evidence="4 5">
    <name type="scientific">Vibrio marisflavi CECT 7928</name>
    <dbReference type="NCBI Taxonomy" id="634439"/>
    <lineage>
        <taxon>Bacteria</taxon>
        <taxon>Pseudomonadati</taxon>
        <taxon>Pseudomonadota</taxon>
        <taxon>Gammaproteobacteria</taxon>
        <taxon>Vibrionales</taxon>
        <taxon>Vibrionaceae</taxon>
        <taxon>Vibrio</taxon>
    </lineage>
</organism>
<feature type="domain" description="Solute-binding protein family 3/N-terminal" evidence="3">
    <location>
        <begin position="26"/>
        <end position="250"/>
    </location>
</feature>
<evidence type="ECO:0000259" key="3">
    <source>
        <dbReference type="SMART" id="SM00062"/>
    </source>
</evidence>
<dbReference type="PANTHER" id="PTHR35936">
    <property type="entry name" value="MEMBRANE-BOUND LYTIC MUREIN TRANSGLYCOSYLASE F"/>
    <property type="match status" value="1"/>
</dbReference>
<dbReference type="Pfam" id="PF00497">
    <property type="entry name" value="SBP_bac_3"/>
    <property type="match status" value="1"/>
</dbReference>
<comment type="similarity">
    <text evidence="1">Belongs to the bacterial solute-binding protein 3 family.</text>
</comment>
<evidence type="ECO:0000313" key="4">
    <source>
        <dbReference type="EMBL" id="CAH0536485.1"/>
    </source>
</evidence>
<gene>
    <name evidence="4" type="ORF">VMF7928_00446</name>
</gene>
<evidence type="ECO:0000313" key="5">
    <source>
        <dbReference type="Proteomes" id="UP000838748"/>
    </source>
</evidence>
<name>A0ABN8DXZ3_9VIBR</name>
<dbReference type="SMART" id="SM00062">
    <property type="entry name" value="PBPb"/>
    <property type="match status" value="1"/>
</dbReference>
<dbReference type="Gene3D" id="3.40.190.10">
    <property type="entry name" value="Periplasmic binding protein-like II"/>
    <property type="match status" value="2"/>
</dbReference>
<comment type="caution">
    <text evidence="4">The sequence shown here is derived from an EMBL/GenBank/DDBJ whole genome shotgun (WGS) entry which is preliminary data.</text>
</comment>
<evidence type="ECO:0000256" key="2">
    <source>
        <dbReference type="ARBA" id="ARBA00022729"/>
    </source>
</evidence>
<keyword evidence="5" id="KW-1185">Reference proteome</keyword>
<dbReference type="Proteomes" id="UP000838748">
    <property type="component" value="Unassembled WGS sequence"/>
</dbReference>
<reference evidence="4" key="1">
    <citation type="submission" date="2021-11" db="EMBL/GenBank/DDBJ databases">
        <authorList>
            <person name="Rodrigo-Torres L."/>
            <person name="Arahal R. D."/>
            <person name="Lucena T."/>
        </authorList>
    </citation>
    <scope>NUCLEOTIDE SEQUENCE</scope>
    <source>
        <strain evidence="4">CECT 7928</strain>
    </source>
</reference>
<sequence>MTNRFFGKVVLGMTICLSCIFNSAYALSLSTLELPPFSMRLPNGEIGGPFIEVVRDVCDEMGEQCVFELLPNKRLKHAVRTGEVDAGFPYGWNEERAKYLYYSIPFLQTEYGLFVAGSNNKQIESTKDLQDLTIGVFGPQTNMYHRLEEVQSKMSEDGLSPFKIHASKDLNGELVNMLKRNRIDGYYVNKAVGYFRASRFNVENLKYVWKHMEIHYFVVFPKATTDIEFVRKFNRSALKVLSREGYLEKKLLPLNISVPPLEEHIYTKYDVIK</sequence>
<protein>
    <recommendedName>
        <fullName evidence="3">Solute-binding protein family 3/N-terminal domain-containing protein</fullName>
    </recommendedName>
</protein>
<dbReference type="PANTHER" id="PTHR35936:SF25">
    <property type="entry name" value="ABC TRANSPORTER SUBSTRATE-BINDING PROTEIN"/>
    <property type="match status" value="1"/>
</dbReference>
<keyword evidence="2" id="KW-0732">Signal</keyword>
<dbReference type="SUPFAM" id="SSF53850">
    <property type="entry name" value="Periplasmic binding protein-like II"/>
    <property type="match status" value="1"/>
</dbReference>
<proteinExistence type="inferred from homology"/>
<accession>A0ABN8DXZ3</accession>
<dbReference type="InterPro" id="IPR001638">
    <property type="entry name" value="Solute-binding_3/MltF_N"/>
</dbReference>
<dbReference type="RefSeq" id="WP_237359851.1">
    <property type="nucleotide sequence ID" value="NZ_CAKLDM010000001.1"/>
</dbReference>
<evidence type="ECO:0000256" key="1">
    <source>
        <dbReference type="ARBA" id="ARBA00010333"/>
    </source>
</evidence>